<protein>
    <submittedName>
        <fullName evidence="1">Uncharacterized protein</fullName>
    </submittedName>
</protein>
<sequence>MNNHQQLKNEIPKDKVIIKYLFILNEETYVFFIFNKLNEEIYVLNKNDLIFLKILEKKNFKNFIQYTTKELRNNHISVFYLDPNESKLIVHNKGYLHKYDSYLYKLFFDIFKY</sequence>
<proteinExistence type="predicted"/>
<dbReference type="AlphaFoldDB" id="A0A381N8C6"/>
<accession>A0A381N8C6</accession>
<reference evidence="1" key="1">
    <citation type="submission" date="2018-05" db="EMBL/GenBank/DDBJ databases">
        <authorList>
            <person name="Lanie J.A."/>
            <person name="Ng W.-L."/>
            <person name="Kazmierczak K.M."/>
            <person name="Andrzejewski T.M."/>
            <person name="Davidsen T.M."/>
            <person name="Wayne K.J."/>
            <person name="Tettelin H."/>
            <person name="Glass J.I."/>
            <person name="Rusch D."/>
            <person name="Podicherti R."/>
            <person name="Tsui H.-C.T."/>
            <person name="Winkler M.E."/>
        </authorList>
    </citation>
    <scope>NUCLEOTIDE SEQUENCE</scope>
</reference>
<evidence type="ECO:0000313" key="1">
    <source>
        <dbReference type="EMBL" id="SUZ50747.1"/>
    </source>
</evidence>
<name>A0A381N8C6_9ZZZZ</name>
<dbReference type="EMBL" id="UINC01000187">
    <property type="protein sequence ID" value="SUZ50747.1"/>
    <property type="molecule type" value="Genomic_DNA"/>
</dbReference>
<organism evidence="1">
    <name type="scientific">marine metagenome</name>
    <dbReference type="NCBI Taxonomy" id="408172"/>
    <lineage>
        <taxon>unclassified sequences</taxon>
        <taxon>metagenomes</taxon>
        <taxon>ecological metagenomes</taxon>
    </lineage>
</organism>
<gene>
    <name evidence="1" type="ORF">METZ01_LOCUS3601</name>
</gene>